<accession>A0A2C6KHE5</accession>
<dbReference type="AlphaFoldDB" id="A0A2C6KHE5"/>
<protein>
    <submittedName>
        <fullName evidence="1">Uncharacterized protein</fullName>
    </submittedName>
</protein>
<sequence length="71" mass="8104">MHVMSLEISSSAWQEIEVGRWIDRDKHTDEKGGGGVDSMREERLGCHHYYGSFFLSFSCILSLNSPYVSMC</sequence>
<dbReference type="EMBL" id="MIGC01003129">
    <property type="protein sequence ID" value="PHJ19910.1"/>
    <property type="molecule type" value="Genomic_DNA"/>
</dbReference>
<comment type="caution">
    <text evidence="1">The sequence shown here is derived from an EMBL/GenBank/DDBJ whole genome shotgun (WGS) entry which is preliminary data.</text>
</comment>
<proteinExistence type="predicted"/>
<dbReference type="Proteomes" id="UP000221165">
    <property type="component" value="Unassembled WGS sequence"/>
</dbReference>
<reference evidence="1 2" key="1">
    <citation type="journal article" date="2017" name="Int. J. Parasitol.">
        <title>The genome of the protozoan parasite Cystoisospora suis and a reverse vaccinology approach to identify vaccine candidates.</title>
        <authorList>
            <person name="Palmieri N."/>
            <person name="Shrestha A."/>
            <person name="Ruttkowski B."/>
            <person name="Beck T."/>
            <person name="Vogl C."/>
            <person name="Tomley F."/>
            <person name="Blake D.P."/>
            <person name="Joachim A."/>
        </authorList>
    </citation>
    <scope>NUCLEOTIDE SEQUENCE [LARGE SCALE GENOMIC DNA]</scope>
    <source>
        <strain evidence="1 2">Wien I</strain>
    </source>
</reference>
<evidence type="ECO:0000313" key="1">
    <source>
        <dbReference type="EMBL" id="PHJ19910.1"/>
    </source>
</evidence>
<gene>
    <name evidence="1" type="ORF">CSUI_006253</name>
</gene>
<dbReference type="VEuPathDB" id="ToxoDB:CSUI_006253"/>
<dbReference type="RefSeq" id="XP_067921602.1">
    <property type="nucleotide sequence ID" value="XM_068066417.1"/>
</dbReference>
<dbReference type="GeneID" id="94429628"/>
<evidence type="ECO:0000313" key="2">
    <source>
        <dbReference type="Proteomes" id="UP000221165"/>
    </source>
</evidence>
<keyword evidence="2" id="KW-1185">Reference proteome</keyword>
<organism evidence="1 2">
    <name type="scientific">Cystoisospora suis</name>
    <dbReference type="NCBI Taxonomy" id="483139"/>
    <lineage>
        <taxon>Eukaryota</taxon>
        <taxon>Sar</taxon>
        <taxon>Alveolata</taxon>
        <taxon>Apicomplexa</taxon>
        <taxon>Conoidasida</taxon>
        <taxon>Coccidia</taxon>
        <taxon>Eucoccidiorida</taxon>
        <taxon>Eimeriorina</taxon>
        <taxon>Sarcocystidae</taxon>
        <taxon>Cystoisospora</taxon>
    </lineage>
</organism>
<name>A0A2C6KHE5_9APIC</name>